<dbReference type="Pfam" id="PF06707">
    <property type="entry name" value="DUF1194"/>
    <property type="match status" value="1"/>
</dbReference>
<dbReference type="AlphaFoldDB" id="A0A3B0SSH1"/>
<sequence>MQPCAIGTMTRKHNDFPTFIGPALGYGATLLERAPKCDRKVIDISGDGISNYGYGPAAAFRNFMFDNVTVNGLVILSNSTGVVDYYRQNVLYGRNAFLIVAGGFSEFREAMTRKLYREINDIVLGSAPHGANGKT</sequence>
<reference evidence="1" key="1">
    <citation type="submission" date="2018-06" db="EMBL/GenBank/DDBJ databases">
        <authorList>
            <person name="Zhirakovskaya E."/>
        </authorList>
    </citation>
    <scope>NUCLEOTIDE SEQUENCE</scope>
</reference>
<accession>A0A3B0SSH1</accession>
<dbReference type="InterPro" id="IPR036465">
    <property type="entry name" value="vWFA_dom_sf"/>
</dbReference>
<evidence type="ECO:0000313" key="1">
    <source>
        <dbReference type="EMBL" id="VAV99413.1"/>
    </source>
</evidence>
<dbReference type="EMBL" id="UOEG01000192">
    <property type="protein sequence ID" value="VAV99413.1"/>
    <property type="molecule type" value="Genomic_DNA"/>
</dbReference>
<dbReference type="InterPro" id="IPR010607">
    <property type="entry name" value="DUF1194"/>
</dbReference>
<organism evidence="1">
    <name type="scientific">hydrothermal vent metagenome</name>
    <dbReference type="NCBI Taxonomy" id="652676"/>
    <lineage>
        <taxon>unclassified sequences</taxon>
        <taxon>metagenomes</taxon>
        <taxon>ecological metagenomes</taxon>
    </lineage>
</organism>
<gene>
    <name evidence="1" type="ORF">MNBD_ALPHA07-597</name>
</gene>
<proteinExistence type="predicted"/>
<name>A0A3B0SSH1_9ZZZZ</name>
<protein>
    <submittedName>
        <fullName evidence="1">Identified by similarity to GB:BAB50411.1</fullName>
    </submittedName>
</protein>
<dbReference type="SUPFAM" id="SSF53300">
    <property type="entry name" value="vWA-like"/>
    <property type="match status" value="1"/>
</dbReference>